<sequence length="101" mass="11215">MARGEIIGSLKLREHARNCLRCQAEMSRERRLQRELQGLRSEIPVPDGVLNRVLDTIDALDRSPAIARRQRSKLAGMGVVALALLIGIGSRSSRRRASRAS</sequence>
<protein>
    <submittedName>
        <fullName evidence="2">Uncharacterized protein</fullName>
    </submittedName>
</protein>
<evidence type="ECO:0000256" key="1">
    <source>
        <dbReference type="SAM" id="Phobius"/>
    </source>
</evidence>
<dbReference type="EMBL" id="UINC01001816">
    <property type="protein sequence ID" value="SUZ89414.1"/>
    <property type="molecule type" value="Genomic_DNA"/>
</dbReference>
<proteinExistence type="predicted"/>
<feature type="transmembrane region" description="Helical" evidence="1">
    <location>
        <begin position="74"/>
        <end position="92"/>
    </location>
</feature>
<keyword evidence="1" id="KW-1133">Transmembrane helix</keyword>
<name>A0A381RE00_9ZZZZ</name>
<accession>A0A381RE00</accession>
<gene>
    <name evidence="2" type="ORF">METZ01_LOCUS42268</name>
</gene>
<evidence type="ECO:0000313" key="2">
    <source>
        <dbReference type="EMBL" id="SUZ89414.1"/>
    </source>
</evidence>
<reference evidence="2" key="1">
    <citation type="submission" date="2018-05" db="EMBL/GenBank/DDBJ databases">
        <authorList>
            <person name="Lanie J.A."/>
            <person name="Ng W.-L."/>
            <person name="Kazmierczak K.M."/>
            <person name="Andrzejewski T.M."/>
            <person name="Davidsen T.M."/>
            <person name="Wayne K.J."/>
            <person name="Tettelin H."/>
            <person name="Glass J.I."/>
            <person name="Rusch D."/>
            <person name="Podicherti R."/>
            <person name="Tsui H.-C.T."/>
            <person name="Winkler M.E."/>
        </authorList>
    </citation>
    <scope>NUCLEOTIDE SEQUENCE</scope>
</reference>
<organism evidence="2">
    <name type="scientific">marine metagenome</name>
    <dbReference type="NCBI Taxonomy" id="408172"/>
    <lineage>
        <taxon>unclassified sequences</taxon>
        <taxon>metagenomes</taxon>
        <taxon>ecological metagenomes</taxon>
    </lineage>
</organism>
<keyword evidence="1" id="KW-0472">Membrane</keyword>
<keyword evidence="1" id="KW-0812">Transmembrane</keyword>
<dbReference type="AlphaFoldDB" id="A0A381RE00"/>